<keyword evidence="1" id="KW-0732">Signal</keyword>
<gene>
    <name evidence="2" type="ORF">MACH26_13820</name>
</gene>
<proteinExistence type="predicted"/>
<feature type="signal peptide" evidence="1">
    <location>
        <begin position="1"/>
        <end position="38"/>
    </location>
</feature>
<protein>
    <recommendedName>
        <fullName evidence="4">DUF4189 domain-containing protein</fullName>
    </recommendedName>
</protein>
<reference evidence="2" key="1">
    <citation type="submission" date="2023-01" db="EMBL/GenBank/DDBJ databases">
        <title>Complete genome sequence of Planctobacterium marinum strain Dej080120_11.</title>
        <authorList>
            <person name="Ueki S."/>
            <person name="Maruyama F."/>
        </authorList>
    </citation>
    <scope>NUCLEOTIDE SEQUENCE</scope>
    <source>
        <strain evidence="2">Dej080120_11</strain>
    </source>
</reference>
<accession>A0AA48HJH0</accession>
<name>A0AA48HJH0_9ALTE</name>
<dbReference type="KEGG" id="pmaw:MACH26_13820"/>
<keyword evidence="3" id="KW-1185">Reference proteome</keyword>
<dbReference type="AlphaFoldDB" id="A0AA48HJH0"/>
<organism evidence="2 3">
    <name type="scientific">Planctobacterium marinum</name>
    <dbReference type="NCBI Taxonomy" id="1631968"/>
    <lineage>
        <taxon>Bacteria</taxon>
        <taxon>Pseudomonadati</taxon>
        <taxon>Pseudomonadota</taxon>
        <taxon>Gammaproteobacteria</taxon>
        <taxon>Alteromonadales</taxon>
        <taxon>Alteromonadaceae</taxon>
        <taxon>Planctobacterium</taxon>
    </lineage>
</organism>
<feature type="chain" id="PRO_5041232480" description="DUF4189 domain-containing protein" evidence="1">
    <location>
        <begin position="39"/>
        <end position="125"/>
    </location>
</feature>
<evidence type="ECO:0000313" key="3">
    <source>
        <dbReference type="Proteomes" id="UP001333710"/>
    </source>
</evidence>
<dbReference type="RefSeq" id="WP_338291860.1">
    <property type="nucleotide sequence ID" value="NZ_AP027272.1"/>
</dbReference>
<dbReference type="EMBL" id="AP027272">
    <property type="protein sequence ID" value="BDX05861.1"/>
    <property type="molecule type" value="Genomic_DNA"/>
</dbReference>
<evidence type="ECO:0008006" key="4">
    <source>
        <dbReference type="Google" id="ProtNLM"/>
    </source>
</evidence>
<dbReference type="Proteomes" id="UP001333710">
    <property type="component" value="Chromosome"/>
</dbReference>
<evidence type="ECO:0000256" key="1">
    <source>
        <dbReference type="SAM" id="SignalP"/>
    </source>
</evidence>
<sequence length="125" mass="13472">MTNFKSQKTTSATKSKTKKLTGLTAAVVVTLFSGAASAAWECGASSTTGWGVGSAYSRDAAERIALRYCSKNTGVYDVCYINFCNYNGYYGSVEVKDIDAVSRGEIEVEAQLFRMDNDNSISELS</sequence>
<evidence type="ECO:0000313" key="2">
    <source>
        <dbReference type="EMBL" id="BDX05861.1"/>
    </source>
</evidence>